<dbReference type="Proteomes" id="UP001149163">
    <property type="component" value="Unassembled WGS sequence"/>
</dbReference>
<feature type="compositionally biased region" description="Basic and acidic residues" evidence="1">
    <location>
        <begin position="239"/>
        <end position="258"/>
    </location>
</feature>
<feature type="compositionally biased region" description="Basic residues" evidence="1">
    <location>
        <begin position="463"/>
        <end position="474"/>
    </location>
</feature>
<feature type="compositionally biased region" description="Low complexity" evidence="1">
    <location>
        <begin position="646"/>
        <end position="655"/>
    </location>
</feature>
<evidence type="ECO:0000313" key="3">
    <source>
        <dbReference type="Proteomes" id="UP001149163"/>
    </source>
</evidence>
<gene>
    <name evidence="2" type="ORF">N7482_009529</name>
</gene>
<dbReference type="RefSeq" id="XP_056539359.1">
    <property type="nucleotide sequence ID" value="XM_056691653.1"/>
</dbReference>
<dbReference type="AlphaFoldDB" id="A0A9W9LEZ3"/>
<feature type="region of interest" description="Disordered" evidence="1">
    <location>
        <begin position="1"/>
        <end position="762"/>
    </location>
</feature>
<feature type="compositionally biased region" description="Polar residues" evidence="1">
    <location>
        <begin position="551"/>
        <end position="562"/>
    </location>
</feature>
<dbReference type="EMBL" id="JAPQKN010000007">
    <property type="protein sequence ID" value="KAJ5153051.1"/>
    <property type="molecule type" value="Genomic_DNA"/>
</dbReference>
<name>A0A9W9LEZ3_9EURO</name>
<dbReference type="GeneID" id="81430829"/>
<feature type="compositionally biased region" description="Pro residues" evidence="1">
    <location>
        <begin position="274"/>
        <end position="285"/>
    </location>
</feature>
<reference evidence="2" key="1">
    <citation type="submission" date="2022-11" db="EMBL/GenBank/DDBJ databases">
        <authorList>
            <person name="Petersen C."/>
        </authorList>
    </citation>
    <scope>NUCLEOTIDE SEQUENCE</scope>
    <source>
        <strain evidence="2">IBT 26290</strain>
    </source>
</reference>
<evidence type="ECO:0000256" key="1">
    <source>
        <dbReference type="SAM" id="MobiDB-lite"/>
    </source>
</evidence>
<feature type="compositionally biased region" description="Basic and acidic residues" evidence="1">
    <location>
        <begin position="164"/>
        <end position="175"/>
    </location>
</feature>
<keyword evidence="3" id="KW-1185">Reference proteome</keyword>
<sequence length="823" mass="88200">MQFQFPLPSESVDSKSSPGNFSLRNSVTFGSLPIFKSGRNGSSSAAPSGAMDPASSPDGSNDDERAGKRLKSNGPMDYLRSPEEGNGNPLEQAAQKQYLSPDADHHKSGGFAGQSEMVSDFERQMVAALGLSPTEPRPQQASTFEPRWSPGAATALESDGPRQQSKDNWKDDPSKRGTCAPVSERPSEKTLPILPNQPSTSAAASNMKDTSRPSMPVSEVVIPATKPVLEGGVKPPPPPKDRSPTDLPSKDVPPKDDLPGLPPKDVPPSKEDPPSPPPKDTPPQDIPSRNLVPPQSDKIPRQPSVSTLGAGEDSAGHLREGEIDNPPSPLQPPRKGSEDLPKHSVYNQHLPAQISDYYLPSIKDTAPGFGTDYAPRPPSSAEILESKRKSISGLPPSAPDVQSPLRNEVRYSPGTRSSMLSFGSFGRQSTNNSKGTRPNTPANEVSRRFASGSPSTNGDSKMAKLKNFGKRRRASVGNALSGLQEGLQGLQGRDSQGEAQKEGGQGKRAFSRISGFFGRRQEFQPVQSNAHDGYAGRTAPARTLPTPLSDGHTQTSFAQNGQPAIEVGRKDLPSTESAPPAPDSRRRASMPLSPSATDNSLMASRFYSSFQPAGEPALAQHGRTKSQPMLAPLPPSPIGGSESDKSGSWSSPPLSDVNDVEEWLSQKEQDNVQPPVPPKLPEPYPTPEQIPESSKEAQPAIQPEQVTYDPISYHVPGPLQMAREAPSQSQESNENHATFSVKPRKPLSAQAESTETTEMPIPKSISVSIASILSAHPHRSDARTVNETPEPVELAITHDDSSEEIIMSPTSYPGQEWTPTHYY</sequence>
<organism evidence="2 3">
    <name type="scientific">Penicillium canariense</name>
    <dbReference type="NCBI Taxonomy" id="189055"/>
    <lineage>
        <taxon>Eukaryota</taxon>
        <taxon>Fungi</taxon>
        <taxon>Dikarya</taxon>
        <taxon>Ascomycota</taxon>
        <taxon>Pezizomycotina</taxon>
        <taxon>Eurotiomycetes</taxon>
        <taxon>Eurotiomycetidae</taxon>
        <taxon>Eurotiales</taxon>
        <taxon>Aspergillaceae</taxon>
        <taxon>Penicillium</taxon>
    </lineage>
</organism>
<evidence type="ECO:0000313" key="2">
    <source>
        <dbReference type="EMBL" id="KAJ5153051.1"/>
    </source>
</evidence>
<feature type="compositionally biased region" description="Basic and acidic residues" evidence="1">
    <location>
        <begin position="495"/>
        <end position="505"/>
    </location>
</feature>
<reference evidence="2" key="2">
    <citation type="journal article" date="2023" name="IMA Fungus">
        <title>Comparative genomic study of the Penicillium genus elucidates a diverse pangenome and 15 lateral gene transfer events.</title>
        <authorList>
            <person name="Petersen C."/>
            <person name="Sorensen T."/>
            <person name="Nielsen M.R."/>
            <person name="Sondergaard T.E."/>
            <person name="Sorensen J.L."/>
            <person name="Fitzpatrick D.A."/>
            <person name="Frisvad J.C."/>
            <person name="Nielsen K.L."/>
        </authorList>
    </citation>
    <scope>NUCLEOTIDE SEQUENCE</scope>
    <source>
        <strain evidence="2">IBT 26290</strain>
    </source>
</reference>
<feature type="compositionally biased region" description="Pro residues" evidence="1">
    <location>
        <begin position="674"/>
        <end position="688"/>
    </location>
</feature>
<feature type="compositionally biased region" description="Polar residues" evidence="1">
    <location>
        <begin position="414"/>
        <end position="443"/>
    </location>
</feature>
<dbReference type="OrthoDB" id="5151921at2759"/>
<feature type="compositionally biased region" description="Polar residues" evidence="1">
    <location>
        <begin position="592"/>
        <end position="611"/>
    </location>
</feature>
<feature type="region of interest" description="Disordered" evidence="1">
    <location>
        <begin position="776"/>
        <end position="823"/>
    </location>
</feature>
<feature type="compositionally biased region" description="Low complexity" evidence="1">
    <location>
        <begin position="480"/>
        <end position="492"/>
    </location>
</feature>
<accession>A0A9W9LEZ3</accession>
<proteinExistence type="predicted"/>
<feature type="compositionally biased region" description="Polar residues" evidence="1">
    <location>
        <begin position="14"/>
        <end position="29"/>
    </location>
</feature>
<feature type="compositionally biased region" description="Polar residues" evidence="1">
    <location>
        <begin position="726"/>
        <end position="738"/>
    </location>
</feature>
<protein>
    <submittedName>
        <fullName evidence="2">Uncharacterized protein</fullName>
    </submittedName>
</protein>
<comment type="caution">
    <text evidence="2">The sequence shown here is derived from an EMBL/GenBank/DDBJ whole genome shotgun (WGS) entry which is preliminary data.</text>
</comment>
<feature type="compositionally biased region" description="Polar residues" evidence="1">
    <location>
        <begin position="196"/>
        <end position="208"/>
    </location>
</feature>